<accession>X0V6N1</accession>
<dbReference type="SUPFAM" id="SSF52518">
    <property type="entry name" value="Thiamin diphosphate-binding fold (THDP-binding)"/>
    <property type="match status" value="1"/>
</dbReference>
<evidence type="ECO:0008006" key="2">
    <source>
        <dbReference type="Google" id="ProtNLM"/>
    </source>
</evidence>
<proteinExistence type="predicted"/>
<dbReference type="InterPro" id="IPR029061">
    <property type="entry name" value="THDP-binding"/>
</dbReference>
<sequence>MIKSSIERYHPADSFLHADSFPSVWCPGCGIGTAVYAFIEAIKEENIGPNKIGVVSGIGCTGKVAECLKLKTYSVTDGNVVDYAVQLKKKNQDLTVAVFLNNADFLLSGAK</sequence>
<comment type="caution">
    <text evidence="1">The sequence shown here is derived from an EMBL/GenBank/DDBJ whole genome shotgun (WGS) entry which is preliminary data.</text>
</comment>
<evidence type="ECO:0000313" key="1">
    <source>
        <dbReference type="EMBL" id="GAG13775.1"/>
    </source>
</evidence>
<dbReference type="AlphaFoldDB" id="X0V6N1"/>
<dbReference type="PANTHER" id="PTHR48084:SF1">
    <property type="entry name" value="2-OXOGLUTARATE SYNTHASE SUBUNIT KORB"/>
    <property type="match status" value="1"/>
</dbReference>
<reference evidence="1" key="1">
    <citation type="journal article" date="2014" name="Front. Microbiol.">
        <title>High frequency of phylogenetically diverse reductive dehalogenase-homologous genes in deep subseafloor sedimentary metagenomes.</title>
        <authorList>
            <person name="Kawai M."/>
            <person name="Futagami T."/>
            <person name="Toyoda A."/>
            <person name="Takaki Y."/>
            <person name="Nishi S."/>
            <person name="Hori S."/>
            <person name="Arai W."/>
            <person name="Tsubouchi T."/>
            <person name="Morono Y."/>
            <person name="Uchiyama I."/>
            <person name="Ito T."/>
            <person name="Fujiyama A."/>
            <person name="Inagaki F."/>
            <person name="Takami H."/>
        </authorList>
    </citation>
    <scope>NUCLEOTIDE SEQUENCE</scope>
    <source>
        <strain evidence="1">Expedition CK06-06</strain>
    </source>
</reference>
<name>X0V6N1_9ZZZZ</name>
<organism evidence="1">
    <name type="scientific">marine sediment metagenome</name>
    <dbReference type="NCBI Taxonomy" id="412755"/>
    <lineage>
        <taxon>unclassified sequences</taxon>
        <taxon>metagenomes</taxon>
        <taxon>ecological metagenomes</taxon>
    </lineage>
</organism>
<feature type="non-terminal residue" evidence="1">
    <location>
        <position position="111"/>
    </location>
</feature>
<protein>
    <recommendedName>
        <fullName evidence="2">Thiamine pyrophosphate enzyme TPP-binding domain-containing protein</fullName>
    </recommendedName>
</protein>
<dbReference type="EMBL" id="BARS01022459">
    <property type="protein sequence ID" value="GAG13775.1"/>
    <property type="molecule type" value="Genomic_DNA"/>
</dbReference>
<gene>
    <name evidence="1" type="ORF">S01H1_35905</name>
</gene>
<dbReference type="InterPro" id="IPR051457">
    <property type="entry name" value="2-oxoacid:Fd_oxidoreductase"/>
</dbReference>
<dbReference type="PANTHER" id="PTHR48084">
    <property type="entry name" value="2-OXOGLUTARATE OXIDOREDUCTASE SUBUNIT KORB-RELATED"/>
    <property type="match status" value="1"/>
</dbReference>